<dbReference type="InterPro" id="IPR007603">
    <property type="entry name" value="Choline_transptr-like"/>
</dbReference>
<dbReference type="Pfam" id="PF04515">
    <property type="entry name" value="Choline_transpo"/>
    <property type="match status" value="1"/>
</dbReference>
<evidence type="ECO:0000256" key="5">
    <source>
        <dbReference type="ARBA" id="ARBA00023136"/>
    </source>
</evidence>
<comment type="caution">
    <text evidence="6">Lacks conserved residue(s) required for the propagation of feature annotation.</text>
</comment>
<feature type="transmembrane region" description="Helical" evidence="6">
    <location>
        <begin position="131"/>
        <end position="154"/>
    </location>
</feature>
<keyword evidence="5 6" id="KW-0472">Membrane</keyword>
<dbReference type="AlphaFoldDB" id="A0A6H5INV8"/>
<evidence type="ECO:0000256" key="3">
    <source>
        <dbReference type="ARBA" id="ARBA00022692"/>
    </source>
</evidence>
<keyword evidence="4 6" id="KW-1133">Transmembrane helix</keyword>
<dbReference type="GO" id="GO:0005886">
    <property type="term" value="C:plasma membrane"/>
    <property type="evidence" value="ECO:0007669"/>
    <property type="project" value="UniProtKB-SubCell"/>
</dbReference>
<dbReference type="GO" id="GO:0022857">
    <property type="term" value="F:transmembrane transporter activity"/>
    <property type="evidence" value="ECO:0007669"/>
    <property type="project" value="UniProtKB-UniRule"/>
</dbReference>
<gene>
    <name evidence="7" type="ORF">TBRA_LOCUS10184</name>
</gene>
<evidence type="ECO:0000313" key="7">
    <source>
        <dbReference type="EMBL" id="CAB0038399.1"/>
    </source>
</evidence>
<evidence type="ECO:0000256" key="4">
    <source>
        <dbReference type="ARBA" id="ARBA00022989"/>
    </source>
</evidence>
<evidence type="ECO:0000313" key="8">
    <source>
        <dbReference type="Proteomes" id="UP000479190"/>
    </source>
</evidence>
<proteinExistence type="inferred from homology"/>
<organism evidence="7 8">
    <name type="scientific">Trichogramma brassicae</name>
    <dbReference type="NCBI Taxonomy" id="86971"/>
    <lineage>
        <taxon>Eukaryota</taxon>
        <taxon>Metazoa</taxon>
        <taxon>Ecdysozoa</taxon>
        <taxon>Arthropoda</taxon>
        <taxon>Hexapoda</taxon>
        <taxon>Insecta</taxon>
        <taxon>Pterygota</taxon>
        <taxon>Neoptera</taxon>
        <taxon>Endopterygota</taxon>
        <taxon>Hymenoptera</taxon>
        <taxon>Apocrita</taxon>
        <taxon>Proctotrupomorpha</taxon>
        <taxon>Chalcidoidea</taxon>
        <taxon>Trichogrammatidae</taxon>
        <taxon>Trichogramma</taxon>
    </lineage>
</organism>
<keyword evidence="3 6" id="KW-0812">Transmembrane</keyword>
<comment type="subcellular location">
    <subcellularLocation>
        <location evidence="6">Cell membrane</location>
        <topology evidence="6">Multi-pass membrane protein</topology>
    </subcellularLocation>
    <subcellularLocation>
        <location evidence="1">Membrane</location>
        <topology evidence="1">Multi-pass membrane protein</topology>
    </subcellularLocation>
</comment>
<evidence type="ECO:0000256" key="2">
    <source>
        <dbReference type="ARBA" id="ARBA00007168"/>
    </source>
</evidence>
<comment type="similarity">
    <text evidence="2 6">Belongs to the CTL (choline transporter-like) family.</text>
</comment>
<dbReference type="OrthoDB" id="420519at2759"/>
<dbReference type="Proteomes" id="UP000479190">
    <property type="component" value="Unassembled WGS sequence"/>
</dbReference>
<comment type="function">
    <text evidence="6">Choline transporter.</text>
</comment>
<evidence type="ECO:0000256" key="6">
    <source>
        <dbReference type="RuleBase" id="RU368066"/>
    </source>
</evidence>
<feature type="transmembrane region" description="Helical" evidence="6">
    <location>
        <begin position="90"/>
        <end position="111"/>
    </location>
</feature>
<keyword evidence="8" id="KW-1185">Reference proteome</keyword>
<evidence type="ECO:0000256" key="1">
    <source>
        <dbReference type="ARBA" id="ARBA00004141"/>
    </source>
</evidence>
<sequence length="195" mass="23451">MDRSFKHEAVNYGPMDVVSFYPRFPQLDQSSQFGKKSSELQTVRSLTFYDWVHMTNGFYLTNIFHTLVLFARSQCRHSNPLRNKQRFRIILFFPSIIFYAFVHFILFYILWNWCLIVSEFIVYLDDFEGGYPAYVYVCNIVNGLACIWISVYMFEMFRVTVAGTYGTWYWTENKREVPRFTVLRFIYISTRLYTS</sequence>
<dbReference type="EMBL" id="CADCXV010000905">
    <property type="protein sequence ID" value="CAB0038399.1"/>
    <property type="molecule type" value="Genomic_DNA"/>
</dbReference>
<name>A0A6H5INV8_9HYME</name>
<protein>
    <recommendedName>
        <fullName evidence="6">Choline transporter-like protein</fullName>
    </recommendedName>
</protein>
<accession>A0A6H5INV8</accession>
<reference evidence="7 8" key="1">
    <citation type="submission" date="2020-02" db="EMBL/GenBank/DDBJ databases">
        <authorList>
            <person name="Ferguson B K."/>
        </authorList>
    </citation>
    <scope>NUCLEOTIDE SEQUENCE [LARGE SCALE GENOMIC DNA]</scope>
</reference>